<keyword evidence="6" id="KW-0175">Coiled coil</keyword>
<dbReference type="OrthoDB" id="47732at2759"/>
<protein>
    <recommendedName>
        <fullName evidence="3">rRNA-processing protein EFG1</fullName>
    </recommendedName>
    <alternativeName>
        <fullName evidence="4">rRNA-processing protein efg1</fullName>
    </alternativeName>
</protein>
<evidence type="ECO:0000256" key="4">
    <source>
        <dbReference type="ARBA" id="ARBA00019827"/>
    </source>
</evidence>
<evidence type="ECO:0000256" key="1">
    <source>
        <dbReference type="ARBA" id="ARBA00004604"/>
    </source>
</evidence>
<comment type="similarity">
    <text evidence="2">Belongs to the EFG1 family.</text>
</comment>
<evidence type="ECO:0000256" key="8">
    <source>
        <dbReference type="SAM" id="MobiDB-lite"/>
    </source>
</evidence>
<comment type="caution">
    <text evidence="9">The sequence shown here is derived from an EMBL/GenBank/DDBJ whole genome shotgun (WGS) entry which is preliminary data.</text>
</comment>
<name>A0A9W8LGB5_9FUNG</name>
<dbReference type="InterPro" id="IPR050786">
    <property type="entry name" value="EFG1_rRNA-proc"/>
</dbReference>
<dbReference type="PANTHER" id="PTHR33911">
    <property type="entry name" value="RRNA-PROCESSING PROTEIN EFG1"/>
    <property type="match status" value="1"/>
</dbReference>
<keyword evidence="7" id="KW-0539">Nucleus</keyword>
<sequence length="242" mass="27446">MCKRAHLLGPLFPFHTKNLSKCKQEIRSINRLLNSRKLLPSTKRTELERRVKALTVLQQQLTNTEVDKANATHYHEVKFVERTKVLRKLESIEKSESNADEALKAELLVDLNYTTYYPDEVKYISLFPANPENTSEQTRGRQREIREAIRAAMASGGLPKDARDVDVKDRKAIRRNNRRLLRTVNLAHGLKNKDADSSGDDDSDAGSDNDDEDEKMENADVGAEAANGTIISTSIEDDDFFE</sequence>
<dbReference type="GO" id="GO:0030688">
    <property type="term" value="C:preribosome, small subunit precursor"/>
    <property type="evidence" value="ECO:0007669"/>
    <property type="project" value="TreeGrafter"/>
</dbReference>
<accession>A0A9W8LGB5</accession>
<feature type="compositionally biased region" description="Acidic residues" evidence="8">
    <location>
        <begin position="197"/>
        <end position="215"/>
    </location>
</feature>
<dbReference type="AlphaFoldDB" id="A0A9W8LGB5"/>
<feature type="region of interest" description="Disordered" evidence="8">
    <location>
        <begin position="191"/>
        <end position="242"/>
    </location>
</feature>
<keyword evidence="5" id="KW-0698">rRNA processing</keyword>
<proteinExistence type="inferred from homology"/>
<reference evidence="9" key="1">
    <citation type="submission" date="2022-07" db="EMBL/GenBank/DDBJ databases">
        <title>Phylogenomic reconstructions and comparative analyses of Kickxellomycotina fungi.</title>
        <authorList>
            <person name="Reynolds N.K."/>
            <person name="Stajich J.E."/>
            <person name="Barry K."/>
            <person name="Grigoriev I.V."/>
            <person name="Crous P."/>
            <person name="Smith M.E."/>
        </authorList>
    </citation>
    <scope>NUCLEOTIDE SEQUENCE</scope>
    <source>
        <strain evidence="9">BCRC 34489</strain>
    </source>
</reference>
<keyword evidence="10" id="KW-1185">Reference proteome</keyword>
<gene>
    <name evidence="9" type="primary">EFG1_1</name>
    <name evidence="9" type="ORF">GGI15_003525</name>
</gene>
<dbReference type="PANTHER" id="PTHR33911:SF1">
    <property type="entry name" value="RRNA-PROCESSING PROTEIN EFG1"/>
    <property type="match status" value="1"/>
</dbReference>
<evidence type="ECO:0000256" key="7">
    <source>
        <dbReference type="ARBA" id="ARBA00023242"/>
    </source>
</evidence>
<dbReference type="EMBL" id="JANBUM010000248">
    <property type="protein sequence ID" value="KAJ2780468.1"/>
    <property type="molecule type" value="Genomic_DNA"/>
</dbReference>
<dbReference type="Proteomes" id="UP001140172">
    <property type="component" value="Unassembled WGS sequence"/>
</dbReference>
<evidence type="ECO:0000256" key="3">
    <source>
        <dbReference type="ARBA" id="ARBA00018689"/>
    </source>
</evidence>
<dbReference type="Pfam" id="PF10153">
    <property type="entry name" value="Efg1"/>
    <property type="match status" value="1"/>
</dbReference>
<evidence type="ECO:0000256" key="5">
    <source>
        <dbReference type="ARBA" id="ARBA00022552"/>
    </source>
</evidence>
<dbReference type="GO" id="GO:0005730">
    <property type="term" value="C:nucleolus"/>
    <property type="evidence" value="ECO:0007669"/>
    <property type="project" value="UniProtKB-SubCell"/>
</dbReference>
<dbReference type="GO" id="GO:0000462">
    <property type="term" value="P:maturation of SSU-rRNA from tricistronic rRNA transcript (SSU-rRNA, 5.8S rRNA, LSU-rRNA)"/>
    <property type="evidence" value="ECO:0007669"/>
    <property type="project" value="TreeGrafter"/>
</dbReference>
<comment type="subcellular location">
    <subcellularLocation>
        <location evidence="1">Nucleus</location>
        <location evidence="1">Nucleolus</location>
    </subcellularLocation>
</comment>
<organism evidence="9 10">
    <name type="scientific">Coemansia interrupta</name>
    <dbReference type="NCBI Taxonomy" id="1126814"/>
    <lineage>
        <taxon>Eukaryota</taxon>
        <taxon>Fungi</taxon>
        <taxon>Fungi incertae sedis</taxon>
        <taxon>Zoopagomycota</taxon>
        <taxon>Kickxellomycotina</taxon>
        <taxon>Kickxellomycetes</taxon>
        <taxon>Kickxellales</taxon>
        <taxon>Kickxellaceae</taxon>
        <taxon>Coemansia</taxon>
    </lineage>
</organism>
<evidence type="ECO:0000256" key="6">
    <source>
        <dbReference type="ARBA" id="ARBA00023054"/>
    </source>
</evidence>
<evidence type="ECO:0000313" key="10">
    <source>
        <dbReference type="Proteomes" id="UP001140172"/>
    </source>
</evidence>
<evidence type="ECO:0000313" key="9">
    <source>
        <dbReference type="EMBL" id="KAJ2780468.1"/>
    </source>
</evidence>
<evidence type="ECO:0000256" key="2">
    <source>
        <dbReference type="ARBA" id="ARBA00006916"/>
    </source>
</evidence>
<dbReference type="InterPro" id="IPR019310">
    <property type="entry name" value="Efg1"/>
</dbReference>